<dbReference type="Proteomes" id="UP000008021">
    <property type="component" value="Chromosome 4"/>
</dbReference>
<evidence type="ECO:0000313" key="16">
    <source>
        <dbReference type="Proteomes" id="UP000008021"/>
    </source>
</evidence>
<dbReference type="Pfam" id="PF03360">
    <property type="entry name" value="Glyco_transf_43"/>
    <property type="match status" value="1"/>
</dbReference>
<organism evidence="15">
    <name type="scientific">Oryza meridionalis</name>
    <dbReference type="NCBI Taxonomy" id="40149"/>
    <lineage>
        <taxon>Eukaryota</taxon>
        <taxon>Viridiplantae</taxon>
        <taxon>Streptophyta</taxon>
        <taxon>Embryophyta</taxon>
        <taxon>Tracheophyta</taxon>
        <taxon>Spermatophyta</taxon>
        <taxon>Magnoliopsida</taxon>
        <taxon>Liliopsida</taxon>
        <taxon>Poales</taxon>
        <taxon>Poaceae</taxon>
        <taxon>BOP clade</taxon>
        <taxon>Oryzoideae</taxon>
        <taxon>Oryzeae</taxon>
        <taxon>Oryzinae</taxon>
        <taxon>Oryza</taxon>
    </lineage>
</organism>
<dbReference type="PANTHER" id="PTHR10896:SF33">
    <property type="entry name" value="GLUCURONOSYLTRANSFERASE OS04G0103100-RELATED"/>
    <property type="match status" value="1"/>
</dbReference>
<dbReference type="InterPro" id="IPR005027">
    <property type="entry name" value="Glyco_trans_43"/>
</dbReference>
<dbReference type="Gramene" id="OMERI04G00110.1">
    <property type="protein sequence ID" value="OMERI04G00110.1"/>
    <property type="gene ID" value="OMERI04G00110"/>
</dbReference>
<keyword evidence="9" id="KW-0472">Membrane</keyword>
<evidence type="ECO:0000256" key="4">
    <source>
        <dbReference type="ARBA" id="ARBA00022679"/>
    </source>
</evidence>
<dbReference type="GO" id="GO:0009834">
    <property type="term" value="P:plant-type secondary cell wall biogenesis"/>
    <property type="evidence" value="ECO:0007669"/>
    <property type="project" value="TreeGrafter"/>
</dbReference>
<feature type="site" description="Interaction with galactose moiety of substrate glycoprotein" evidence="12">
    <location>
        <position position="341"/>
    </location>
</feature>
<evidence type="ECO:0000256" key="1">
    <source>
        <dbReference type="ARBA" id="ARBA00004323"/>
    </source>
</evidence>
<sequence>MRWVGFGRVVVAVEERREAYYYLAFGVHATAARGRASEVAFLALSRIRQTLLLLGFFLTSLPLCGDSLTCTSNIISPPFAPVMASIRRPHSPAKQQHLLRHAHLGPFASSSPPSSPLRHSSSSPRSAAHHHHHLLAAGHPSFRRPLPRFAAFFLLGSFLGLLHFLSHLPRPLPIPIPNPNSHHRHRDPFPILQHPHQLLPPSTPHSNQKLLIVVTPTRARPSQAYYLTRMAHTLRLLHDSPLLWIVVQAGNPTPDAAAALRRTAVMHRYIGCCHNINASAPDFRPHQINAALDIVDNHRLDGVVYFADEEGVYSLHLFHHLRQIRRFATWPVPVISQQTNEVVLQGPVCKQGQVVGWHTTQDGNKLRRFHLAMSGFAFNSTMLWDPKLRSHLAWNSIRHPEMVKESLQGSAFVEQLVEDESQMEGIPADCSQIMNWHVPFGSESVVYPKGWRVATDLDEPISINGSSSLGSPVIHHQSPCLLVLC</sequence>
<evidence type="ECO:0000256" key="11">
    <source>
        <dbReference type="ARBA" id="ARBA00023316"/>
    </source>
</evidence>
<evidence type="ECO:0000256" key="8">
    <source>
        <dbReference type="ARBA" id="ARBA00023034"/>
    </source>
</evidence>
<feature type="compositionally biased region" description="Low complexity" evidence="14">
    <location>
        <begin position="108"/>
        <end position="126"/>
    </location>
</feature>
<comment type="function">
    <text evidence="13">Involved in the synthesis of glucuronoxylan hemicellulose in secondary cell walls.</text>
</comment>
<keyword evidence="8 13" id="KW-0333">Golgi apparatus</keyword>
<keyword evidence="11 13" id="KW-0961">Cell wall biogenesis/degradation</keyword>
<keyword evidence="16" id="KW-1185">Reference proteome</keyword>
<evidence type="ECO:0000256" key="2">
    <source>
        <dbReference type="ARBA" id="ARBA00007706"/>
    </source>
</evidence>
<evidence type="ECO:0000256" key="12">
    <source>
        <dbReference type="PIRSR" id="PIRSR605027-4"/>
    </source>
</evidence>
<dbReference type="InterPro" id="IPR029044">
    <property type="entry name" value="Nucleotide-diphossugar_trans"/>
</dbReference>
<name>A0A0E0D9W1_9ORYZ</name>
<dbReference type="eggNOG" id="KOG1476">
    <property type="taxonomic scope" value="Eukaryota"/>
</dbReference>
<dbReference type="HOGENOM" id="CLU_044006_1_0_1"/>
<dbReference type="STRING" id="40149.A0A0E0D9W1"/>
<dbReference type="EC" id="2.4.-.-" evidence="13"/>
<comment type="subcellular location">
    <subcellularLocation>
        <location evidence="1 13">Golgi apparatus membrane</location>
        <topology evidence="1 13">Single-pass type II membrane protein</topology>
    </subcellularLocation>
</comment>
<comment type="similarity">
    <text evidence="2 13">Belongs to the glycosyltransferase 43 family.</text>
</comment>
<reference evidence="15" key="2">
    <citation type="submission" date="2018-05" db="EMBL/GenBank/DDBJ databases">
        <title>OmerRS3 (Oryza meridionalis Reference Sequence Version 3).</title>
        <authorList>
            <person name="Zhang J."/>
            <person name="Kudrna D."/>
            <person name="Lee S."/>
            <person name="Talag J."/>
            <person name="Welchert J."/>
            <person name="Wing R.A."/>
        </authorList>
    </citation>
    <scope>NUCLEOTIDE SEQUENCE [LARGE SCALE GENOMIC DNA]</scope>
    <source>
        <strain evidence="15">cv. OR44</strain>
    </source>
</reference>
<keyword evidence="3" id="KW-0328">Glycosyltransferase</keyword>
<dbReference type="FunFam" id="3.90.550.10:FF:000064">
    <property type="entry name" value="Glycosyltransferases"/>
    <property type="match status" value="1"/>
</dbReference>
<evidence type="ECO:0000256" key="3">
    <source>
        <dbReference type="ARBA" id="ARBA00022676"/>
    </source>
</evidence>
<dbReference type="SUPFAM" id="SSF53448">
    <property type="entry name" value="Nucleotide-diphospho-sugar transferases"/>
    <property type="match status" value="1"/>
</dbReference>
<feature type="region of interest" description="Disordered" evidence="14">
    <location>
        <begin position="108"/>
        <end position="130"/>
    </location>
</feature>
<evidence type="ECO:0000256" key="9">
    <source>
        <dbReference type="ARBA" id="ARBA00023136"/>
    </source>
</evidence>
<dbReference type="AlphaFoldDB" id="A0A0E0D9W1"/>
<reference evidence="15" key="1">
    <citation type="submission" date="2015-04" db="UniProtKB">
        <authorList>
            <consortium name="EnsemblPlants"/>
        </authorList>
    </citation>
    <scope>IDENTIFICATION</scope>
</reference>
<evidence type="ECO:0000256" key="14">
    <source>
        <dbReference type="SAM" id="MobiDB-lite"/>
    </source>
</evidence>
<dbReference type="EnsemblPlants" id="OMERI04G00110.1">
    <property type="protein sequence ID" value="OMERI04G00110.1"/>
    <property type="gene ID" value="OMERI04G00110"/>
</dbReference>
<evidence type="ECO:0000256" key="6">
    <source>
        <dbReference type="ARBA" id="ARBA00022968"/>
    </source>
</evidence>
<proteinExistence type="inferred from homology"/>
<dbReference type="GO" id="GO:0000139">
    <property type="term" value="C:Golgi membrane"/>
    <property type="evidence" value="ECO:0007669"/>
    <property type="project" value="UniProtKB-SubCell"/>
</dbReference>
<dbReference type="Gene3D" id="3.90.550.10">
    <property type="entry name" value="Spore Coat Polysaccharide Biosynthesis Protein SpsA, Chain A"/>
    <property type="match status" value="1"/>
</dbReference>
<dbReference type="PANTHER" id="PTHR10896">
    <property type="entry name" value="GALACTOSYLGALACTOSYLXYLOSYLPROTEIN 3-BETA-GLUCURONOSYLTRANSFERASE BETA-1,3-GLUCURONYLTRANSFERASE"/>
    <property type="match status" value="1"/>
</dbReference>
<evidence type="ECO:0000256" key="5">
    <source>
        <dbReference type="ARBA" id="ARBA00022692"/>
    </source>
</evidence>
<keyword evidence="5" id="KW-0812">Transmembrane</keyword>
<evidence type="ECO:0000256" key="10">
    <source>
        <dbReference type="ARBA" id="ARBA00023180"/>
    </source>
</evidence>
<evidence type="ECO:0000256" key="7">
    <source>
        <dbReference type="ARBA" id="ARBA00022989"/>
    </source>
</evidence>
<dbReference type="GO" id="GO:0010417">
    <property type="term" value="P:glucuronoxylan biosynthetic process"/>
    <property type="evidence" value="ECO:0007669"/>
    <property type="project" value="TreeGrafter"/>
</dbReference>
<keyword evidence="10" id="KW-0325">Glycoprotein</keyword>
<keyword evidence="6 13" id="KW-0735">Signal-anchor</keyword>
<keyword evidence="7" id="KW-1133">Transmembrane helix</keyword>
<evidence type="ECO:0000313" key="15">
    <source>
        <dbReference type="EnsemblPlants" id="OMERI04G00110.1"/>
    </source>
</evidence>
<evidence type="ECO:0000256" key="13">
    <source>
        <dbReference type="RuleBase" id="RU363127"/>
    </source>
</evidence>
<dbReference type="GO" id="GO:0071555">
    <property type="term" value="P:cell wall organization"/>
    <property type="evidence" value="ECO:0007669"/>
    <property type="project" value="UniProtKB-KW"/>
</dbReference>
<accession>A0A0E0D9W1</accession>
<keyword evidence="4 13" id="KW-0808">Transferase</keyword>
<dbReference type="GO" id="GO:0042285">
    <property type="term" value="F:xylosyltransferase activity"/>
    <property type="evidence" value="ECO:0007669"/>
    <property type="project" value="TreeGrafter"/>
</dbReference>
<dbReference type="GO" id="GO:0015018">
    <property type="term" value="F:galactosylgalactosylxylosylprotein 3-beta-glucuronosyltransferase activity"/>
    <property type="evidence" value="ECO:0007669"/>
    <property type="project" value="InterPro"/>
</dbReference>
<protein>
    <recommendedName>
        <fullName evidence="13">Glycosyltransferases</fullName>
        <ecNumber evidence="13">2.4.-.-</ecNumber>
    </recommendedName>
</protein>